<dbReference type="Pfam" id="PF10604">
    <property type="entry name" value="Polyketide_cyc2"/>
    <property type="match status" value="1"/>
</dbReference>
<reference evidence="2 3" key="2">
    <citation type="submission" date="2015-12" db="EMBL/GenBank/DDBJ databases">
        <title>Draft Genome Sequence of Desulfitobacterium hafniense Strain DH, a Sulfate-reducing Bacterium Isolated from Paddy Soils.</title>
        <authorList>
            <person name="Bao P."/>
            <person name="Zhang X."/>
            <person name="Li G."/>
        </authorList>
    </citation>
    <scope>NUCLEOTIDE SEQUENCE [LARGE SCALE GENOMIC DNA]</scope>
    <source>
        <strain evidence="2 3">DH</strain>
    </source>
</reference>
<accession>A0A098AYZ8</accession>
<dbReference type="Gene3D" id="3.30.530.20">
    <property type="match status" value="1"/>
</dbReference>
<name>A0A098AYZ8_DESHA</name>
<evidence type="ECO:0000313" key="1">
    <source>
        <dbReference type="EMBL" id="CDX01844.1"/>
    </source>
</evidence>
<dbReference type="CDD" id="cd07812">
    <property type="entry name" value="SRPBCC"/>
    <property type="match status" value="1"/>
</dbReference>
<dbReference type="EMBL" id="LOCK01000028">
    <property type="protein sequence ID" value="KTE91230.1"/>
    <property type="molecule type" value="Genomic_DNA"/>
</dbReference>
<dbReference type="EMBL" id="LK996017">
    <property type="protein sequence ID" value="CDX01844.1"/>
    <property type="molecule type" value="Genomic_DNA"/>
</dbReference>
<dbReference type="OrthoDB" id="1808548at2"/>
<dbReference type="AlphaFoldDB" id="A0A098AYZ8"/>
<evidence type="ECO:0000313" key="2">
    <source>
        <dbReference type="EMBL" id="KTE91230.1"/>
    </source>
</evidence>
<dbReference type="PATRIC" id="fig|49338.4.peg.2107"/>
<evidence type="ECO:0000313" key="3">
    <source>
        <dbReference type="Proteomes" id="UP000054623"/>
    </source>
</evidence>
<dbReference type="InterPro" id="IPR019587">
    <property type="entry name" value="Polyketide_cyclase/dehydratase"/>
</dbReference>
<dbReference type="SUPFAM" id="SSF55961">
    <property type="entry name" value="Bet v1-like"/>
    <property type="match status" value="1"/>
</dbReference>
<sequence length="152" mass="17945">MSRIQAKDSYDYPYPPQMIYPLLADIPGYRSWWPGEFRVRILEKSRDHLHAKIEVWASGGWFRCETISLSFPNRVDIRYYQGVVIGESWWDLEELENGGTKVSYSIALEPHGRVMGFVAKMINISTLHSFQFQRVLKRLHRHLDSLYLKEPK</sequence>
<dbReference type="Proteomes" id="UP000054623">
    <property type="component" value="Unassembled WGS sequence"/>
</dbReference>
<protein>
    <submittedName>
        <fullName evidence="1 2">Oligoketide cyclase</fullName>
    </submittedName>
</protein>
<gene>
    <name evidence="2" type="ORF">AT727_06450</name>
    <name evidence="1" type="ORF">DPCES_1957</name>
</gene>
<reference evidence="1" key="1">
    <citation type="submission" date="2014-07" db="EMBL/GenBank/DDBJ databases">
        <authorList>
            <person name="Hornung V.Bastian."/>
        </authorList>
    </citation>
    <scope>NUCLEOTIDE SEQUENCE</scope>
    <source>
        <strain evidence="1">PCE-S</strain>
    </source>
</reference>
<dbReference type="InterPro" id="IPR023393">
    <property type="entry name" value="START-like_dom_sf"/>
</dbReference>
<organism evidence="1">
    <name type="scientific">Desulfitobacterium hafniense</name>
    <name type="common">Desulfitobacterium frappieri</name>
    <dbReference type="NCBI Taxonomy" id="49338"/>
    <lineage>
        <taxon>Bacteria</taxon>
        <taxon>Bacillati</taxon>
        <taxon>Bacillota</taxon>
        <taxon>Clostridia</taxon>
        <taxon>Eubacteriales</taxon>
        <taxon>Desulfitobacteriaceae</taxon>
        <taxon>Desulfitobacterium</taxon>
    </lineage>
</organism>
<dbReference type="RefSeq" id="WP_005812162.1">
    <property type="nucleotide sequence ID" value="NZ_CABKQQ010000036.1"/>
</dbReference>
<proteinExistence type="predicted"/>